<feature type="region of interest" description="Disordered" evidence="1">
    <location>
        <begin position="36"/>
        <end position="118"/>
    </location>
</feature>
<comment type="caution">
    <text evidence="2">The sequence shown here is derived from an EMBL/GenBank/DDBJ whole genome shotgun (WGS) entry which is preliminary data.</text>
</comment>
<keyword evidence="3" id="KW-1185">Reference proteome</keyword>
<accession>A0A5J5CLY9</accession>
<dbReference type="EMBL" id="VOFY01000018">
    <property type="protein sequence ID" value="KAA8582902.1"/>
    <property type="molecule type" value="Genomic_DNA"/>
</dbReference>
<feature type="compositionally biased region" description="Basic residues" evidence="1">
    <location>
        <begin position="101"/>
        <end position="111"/>
    </location>
</feature>
<proteinExistence type="predicted"/>
<sequence length="118" mass="13589">MSGPEEQRALLELNGRRETWCQVELTPEQAWERTQRRHYRGHLQTSPVLLSALTAGPQRRAARSERPPASRLPERRHFEESCEKADSGGEGEEESSLHARQSYRRLPRKVMKQSPSDA</sequence>
<protein>
    <submittedName>
        <fullName evidence="2">Uncharacterized protein</fullName>
    </submittedName>
</protein>
<organism evidence="2 3">
    <name type="scientific">Etheostoma spectabile</name>
    <name type="common">orangethroat darter</name>
    <dbReference type="NCBI Taxonomy" id="54343"/>
    <lineage>
        <taxon>Eukaryota</taxon>
        <taxon>Metazoa</taxon>
        <taxon>Chordata</taxon>
        <taxon>Craniata</taxon>
        <taxon>Vertebrata</taxon>
        <taxon>Euteleostomi</taxon>
        <taxon>Actinopterygii</taxon>
        <taxon>Neopterygii</taxon>
        <taxon>Teleostei</taxon>
        <taxon>Neoteleostei</taxon>
        <taxon>Acanthomorphata</taxon>
        <taxon>Eupercaria</taxon>
        <taxon>Perciformes</taxon>
        <taxon>Percoidei</taxon>
        <taxon>Percidae</taxon>
        <taxon>Etheostomatinae</taxon>
        <taxon>Etheostoma</taxon>
    </lineage>
</organism>
<evidence type="ECO:0000313" key="3">
    <source>
        <dbReference type="Proteomes" id="UP000327493"/>
    </source>
</evidence>
<evidence type="ECO:0000313" key="2">
    <source>
        <dbReference type="EMBL" id="KAA8582902.1"/>
    </source>
</evidence>
<reference evidence="2 3" key="1">
    <citation type="submission" date="2019-08" db="EMBL/GenBank/DDBJ databases">
        <title>A chromosome-level genome assembly, high-density linkage maps, and genome scans reveal the genomic architecture of hybrid incompatibilities underlying speciation via character displacement in darters (Percidae: Etheostominae).</title>
        <authorList>
            <person name="Moran R.L."/>
            <person name="Catchen J.M."/>
            <person name="Fuller R.C."/>
        </authorList>
    </citation>
    <scope>NUCLEOTIDE SEQUENCE [LARGE SCALE GENOMIC DNA]</scope>
    <source>
        <strain evidence="2">EspeVRDwgs_2016</strain>
        <tissue evidence="2">Muscle</tissue>
    </source>
</reference>
<feature type="compositionally biased region" description="Basic and acidic residues" evidence="1">
    <location>
        <begin position="62"/>
        <end position="87"/>
    </location>
</feature>
<dbReference type="AlphaFoldDB" id="A0A5J5CLY9"/>
<dbReference type="Proteomes" id="UP000327493">
    <property type="component" value="Chromosome 18"/>
</dbReference>
<name>A0A5J5CLY9_9PERO</name>
<gene>
    <name evidence="2" type="ORF">FQN60_015448</name>
</gene>
<evidence type="ECO:0000256" key="1">
    <source>
        <dbReference type="SAM" id="MobiDB-lite"/>
    </source>
</evidence>